<protein>
    <submittedName>
        <fullName evidence="2">Inner membrane protein YhaI</fullName>
    </submittedName>
</protein>
<proteinExistence type="predicted"/>
<dbReference type="AlphaFoldDB" id="A0A2Z3S071"/>
<dbReference type="RefSeq" id="WP_110233815.1">
    <property type="nucleotide sequence ID" value="NZ_CP023994.1"/>
</dbReference>
<dbReference type="Pfam" id="PF05656">
    <property type="entry name" value="DUF805"/>
    <property type="match status" value="1"/>
</dbReference>
<evidence type="ECO:0000256" key="1">
    <source>
        <dbReference type="SAM" id="Phobius"/>
    </source>
</evidence>
<organism evidence="2 3">
    <name type="scientific">Aurantimicrobium photophilum</name>
    <dbReference type="NCBI Taxonomy" id="1987356"/>
    <lineage>
        <taxon>Bacteria</taxon>
        <taxon>Bacillati</taxon>
        <taxon>Actinomycetota</taxon>
        <taxon>Actinomycetes</taxon>
        <taxon>Micrococcales</taxon>
        <taxon>Microbacteriaceae</taxon>
        <taxon>Aurantimicrobium</taxon>
    </lineage>
</organism>
<dbReference type="OrthoDB" id="9812349at2"/>
<name>A0A2Z3S071_9MICO</name>
<gene>
    <name evidence="2" type="ORF">AURMO_01120</name>
</gene>
<evidence type="ECO:0000313" key="2">
    <source>
        <dbReference type="EMBL" id="AWR21714.1"/>
    </source>
</evidence>
<sequence>MTFGESITIGFKNYANFQGRSRRSGYWWWFLFTVLVSAAFNILSGDKDNFFSDLGSLASLALLLPSLAFGVRRLHDTNRSGWHLLYGLIPIAGFIMLLIWFVQDSDVEANRFGASPKPA</sequence>
<dbReference type="Proteomes" id="UP000246894">
    <property type="component" value="Chromosome"/>
</dbReference>
<dbReference type="KEGG" id="aum:AURMO_01120"/>
<feature type="transmembrane region" description="Helical" evidence="1">
    <location>
        <begin position="26"/>
        <end position="44"/>
    </location>
</feature>
<dbReference type="GO" id="GO:0005886">
    <property type="term" value="C:plasma membrane"/>
    <property type="evidence" value="ECO:0007669"/>
    <property type="project" value="TreeGrafter"/>
</dbReference>
<accession>A0A2Z3S071</accession>
<dbReference type="EMBL" id="CP023994">
    <property type="protein sequence ID" value="AWR21714.1"/>
    <property type="molecule type" value="Genomic_DNA"/>
</dbReference>
<dbReference type="InterPro" id="IPR008523">
    <property type="entry name" value="DUF805"/>
</dbReference>
<dbReference type="PANTHER" id="PTHR34980:SF2">
    <property type="entry name" value="INNER MEMBRANE PROTEIN YHAH-RELATED"/>
    <property type="match status" value="1"/>
</dbReference>
<feature type="transmembrane region" description="Helical" evidence="1">
    <location>
        <begin position="50"/>
        <end position="71"/>
    </location>
</feature>
<feature type="transmembrane region" description="Helical" evidence="1">
    <location>
        <begin position="83"/>
        <end position="102"/>
    </location>
</feature>
<dbReference type="PANTHER" id="PTHR34980">
    <property type="entry name" value="INNER MEMBRANE PROTEIN-RELATED-RELATED"/>
    <property type="match status" value="1"/>
</dbReference>
<keyword evidence="1" id="KW-0812">Transmembrane</keyword>
<keyword evidence="3" id="KW-1185">Reference proteome</keyword>
<keyword evidence="1" id="KW-1133">Transmembrane helix</keyword>
<evidence type="ECO:0000313" key="3">
    <source>
        <dbReference type="Proteomes" id="UP000246894"/>
    </source>
</evidence>
<keyword evidence="1" id="KW-0472">Membrane</keyword>
<reference evidence="2 3" key="1">
    <citation type="submission" date="2017-10" db="EMBL/GenBank/DDBJ databases">
        <title>Genome of an Actinobacterium that displays light-enhanced growth.</title>
        <authorList>
            <person name="Maresca J.A."/>
            <person name="Hempel P."/>
            <person name="Shevchenko O."/>
            <person name="Miller K.J."/>
            <person name="Hahn M.W."/>
        </authorList>
    </citation>
    <scope>NUCLEOTIDE SEQUENCE [LARGE SCALE GENOMIC DNA]</scope>
    <source>
        <strain evidence="2 3">MWH-Mo1</strain>
    </source>
</reference>